<feature type="coiled-coil region" evidence="1">
    <location>
        <begin position="31"/>
        <end position="82"/>
    </location>
</feature>
<dbReference type="EMBL" id="CAKMAB010000040">
    <property type="protein sequence ID" value="CAH1058798.1"/>
    <property type="molecule type" value="Genomic_DNA"/>
</dbReference>
<keyword evidence="1" id="KW-0175">Coiled coil</keyword>
<sequence length="225" mass="27097">MSYYDNDFYNEPSEFEQQVDELKESLSNAVKDEFKAEMERLRKENAELQVVKQDFKKIQQDYKAKEQELERERSVVRQEIRRERLSSLMKDFEVILYTPNSNRKSGPKCDKCDNSRKIPYKTPLGKSVTEDCDCNNNITYFEIKEHVCSSFSSSDGEFRAWYKPYDSTEDYFTYDSSDLAKFIYSGEKFEDLKEHHWRIYFRTKEECQAYCDWLTEKEANKLKER</sequence>
<organism evidence="2 3">
    <name type="scientific">Paenibacillus pseudetheri</name>
    <dbReference type="NCBI Taxonomy" id="2897682"/>
    <lineage>
        <taxon>Bacteria</taxon>
        <taxon>Bacillati</taxon>
        <taxon>Bacillota</taxon>
        <taxon>Bacilli</taxon>
        <taxon>Bacillales</taxon>
        <taxon>Paenibacillaceae</taxon>
        <taxon>Paenibacillus</taxon>
    </lineage>
</organism>
<keyword evidence="3" id="KW-1185">Reference proteome</keyword>
<dbReference type="RefSeq" id="WP_234540655.1">
    <property type="nucleotide sequence ID" value="NZ_CAKMAB010000040.1"/>
</dbReference>
<reference evidence="2" key="1">
    <citation type="submission" date="2021-12" db="EMBL/GenBank/DDBJ databases">
        <authorList>
            <person name="Criscuolo A."/>
        </authorList>
    </citation>
    <scope>NUCLEOTIDE SEQUENCE</scope>
    <source>
        <strain evidence="2">CIP111894</strain>
    </source>
</reference>
<evidence type="ECO:0000313" key="3">
    <source>
        <dbReference type="Proteomes" id="UP000838749"/>
    </source>
</evidence>
<name>A0ABM9BJN1_9BACL</name>
<gene>
    <name evidence="2" type="ORF">PAECIP111894_04984</name>
</gene>
<evidence type="ECO:0000256" key="1">
    <source>
        <dbReference type="SAM" id="Coils"/>
    </source>
</evidence>
<protein>
    <submittedName>
        <fullName evidence="2">Uncharacterized protein</fullName>
    </submittedName>
</protein>
<comment type="caution">
    <text evidence="2">The sequence shown here is derived from an EMBL/GenBank/DDBJ whole genome shotgun (WGS) entry which is preliminary data.</text>
</comment>
<evidence type="ECO:0000313" key="2">
    <source>
        <dbReference type="EMBL" id="CAH1058798.1"/>
    </source>
</evidence>
<dbReference type="Proteomes" id="UP000838749">
    <property type="component" value="Unassembled WGS sequence"/>
</dbReference>
<proteinExistence type="predicted"/>
<accession>A0ABM9BJN1</accession>